<dbReference type="GO" id="GO:0005179">
    <property type="term" value="F:hormone activity"/>
    <property type="evidence" value="ECO:0007669"/>
    <property type="project" value="UniProtKB-KW"/>
</dbReference>
<feature type="chain" id="PRO_5035942740" description="Somatostatin/Cortistatin C-terminal domain-containing protein" evidence="8">
    <location>
        <begin position="28"/>
        <end position="105"/>
    </location>
</feature>
<dbReference type="PANTHER" id="PTHR10558:SF2">
    <property type="entry name" value="SOMATOSTATIN"/>
    <property type="match status" value="1"/>
</dbReference>
<accession>A0A8T0BK32</accession>
<keyword evidence="11" id="KW-1185">Reference proteome</keyword>
<dbReference type="OrthoDB" id="9948948at2759"/>
<keyword evidence="6" id="KW-0372">Hormone</keyword>
<evidence type="ECO:0000256" key="6">
    <source>
        <dbReference type="ARBA" id="ARBA00022702"/>
    </source>
</evidence>
<keyword evidence="4" id="KW-0964">Secreted</keyword>
<dbReference type="EMBL" id="JABFDY010000006">
    <property type="protein sequence ID" value="KAF7706503.1"/>
    <property type="molecule type" value="Genomic_DNA"/>
</dbReference>
<dbReference type="Proteomes" id="UP000606274">
    <property type="component" value="Unassembled WGS sequence"/>
</dbReference>
<comment type="similarity">
    <text evidence="3">Belongs to the somatostatin family.</text>
</comment>
<evidence type="ECO:0000256" key="3">
    <source>
        <dbReference type="ARBA" id="ARBA00008327"/>
    </source>
</evidence>
<evidence type="ECO:0000256" key="2">
    <source>
        <dbReference type="ARBA" id="ARBA00004613"/>
    </source>
</evidence>
<comment type="subcellular location">
    <subcellularLocation>
        <location evidence="2">Secreted</location>
    </subcellularLocation>
</comment>
<evidence type="ECO:0000313" key="10">
    <source>
        <dbReference type="EMBL" id="KAF7706503.1"/>
    </source>
</evidence>
<gene>
    <name evidence="10" type="ORF">HF521_019757</name>
</gene>
<dbReference type="InterPro" id="IPR018142">
    <property type="entry name" value="Somatostatin/Cortistatin_C"/>
</dbReference>
<dbReference type="GO" id="GO:0005615">
    <property type="term" value="C:extracellular space"/>
    <property type="evidence" value="ECO:0007669"/>
    <property type="project" value="TreeGrafter"/>
</dbReference>
<sequence length="105" mass="12259">MSTRMSYPMQVVVLALSLLVLVSRVRTAPRNDLMAHLRQNEEDGKEDYLRILLPKLLSELEIPDENDTPSDEDMELSRILRHLPLTPRERKAGCRNFFWKTFTSC</sequence>
<evidence type="ECO:0000256" key="8">
    <source>
        <dbReference type="SAM" id="SignalP"/>
    </source>
</evidence>
<keyword evidence="8" id="KW-0732">Signal</keyword>
<reference evidence="10" key="1">
    <citation type="submission" date="2020-08" db="EMBL/GenBank/DDBJ databases">
        <title>Chromosome-level assembly of Southern catfish (Silurus meridionalis) provides insights into visual adaptation to the nocturnal and benthic lifestyles.</title>
        <authorList>
            <person name="Zhang Y."/>
            <person name="Wang D."/>
            <person name="Peng Z."/>
        </authorList>
    </citation>
    <scope>NUCLEOTIDE SEQUENCE</scope>
    <source>
        <strain evidence="10">SWU-2019-XX</strain>
        <tissue evidence="10">Muscle</tissue>
    </source>
</reference>
<evidence type="ECO:0000313" key="11">
    <source>
        <dbReference type="Proteomes" id="UP000606274"/>
    </source>
</evidence>
<proteinExistence type="inferred from homology"/>
<feature type="signal peptide" evidence="8">
    <location>
        <begin position="1"/>
        <end position="27"/>
    </location>
</feature>
<dbReference type="Pfam" id="PF03002">
    <property type="entry name" value="Somatostatin"/>
    <property type="match status" value="1"/>
</dbReference>
<comment type="caution">
    <text evidence="10">The sequence shown here is derived from an EMBL/GenBank/DDBJ whole genome shotgun (WGS) entry which is preliminary data.</text>
</comment>
<dbReference type="PANTHER" id="PTHR10558">
    <property type="entry name" value="SOMATOSTATIN"/>
    <property type="match status" value="1"/>
</dbReference>
<dbReference type="AlphaFoldDB" id="A0A8T0BK32"/>
<evidence type="ECO:0000256" key="1">
    <source>
        <dbReference type="ARBA" id="ARBA00003524"/>
    </source>
</evidence>
<name>A0A8T0BK32_SILME</name>
<dbReference type="InterPro" id="IPR004250">
    <property type="entry name" value="Somatostatin"/>
</dbReference>
<keyword evidence="7" id="KW-1015">Disulfide bond</keyword>
<protein>
    <recommendedName>
        <fullName evidence="9">Somatostatin/Cortistatin C-terminal domain-containing protein</fullName>
    </recommendedName>
</protein>
<evidence type="ECO:0000256" key="4">
    <source>
        <dbReference type="ARBA" id="ARBA00022525"/>
    </source>
</evidence>
<evidence type="ECO:0000256" key="5">
    <source>
        <dbReference type="ARBA" id="ARBA00022685"/>
    </source>
</evidence>
<feature type="domain" description="Somatostatin/Cortistatin C-terminal" evidence="9">
    <location>
        <begin position="88"/>
        <end position="105"/>
    </location>
</feature>
<comment type="function">
    <text evidence="1">Somatostatin inhibits the release of somatotropin.</text>
</comment>
<evidence type="ECO:0000259" key="9">
    <source>
        <dbReference type="Pfam" id="PF03002"/>
    </source>
</evidence>
<keyword evidence="5" id="KW-0165">Cleavage on pair of basic residues</keyword>
<dbReference type="GO" id="GO:0030334">
    <property type="term" value="P:regulation of cell migration"/>
    <property type="evidence" value="ECO:0007669"/>
    <property type="project" value="TreeGrafter"/>
</dbReference>
<organism evidence="10 11">
    <name type="scientific">Silurus meridionalis</name>
    <name type="common">Southern catfish</name>
    <name type="synonym">Silurus soldatovi meridionalis</name>
    <dbReference type="NCBI Taxonomy" id="175797"/>
    <lineage>
        <taxon>Eukaryota</taxon>
        <taxon>Metazoa</taxon>
        <taxon>Chordata</taxon>
        <taxon>Craniata</taxon>
        <taxon>Vertebrata</taxon>
        <taxon>Euteleostomi</taxon>
        <taxon>Actinopterygii</taxon>
        <taxon>Neopterygii</taxon>
        <taxon>Teleostei</taxon>
        <taxon>Ostariophysi</taxon>
        <taxon>Siluriformes</taxon>
        <taxon>Siluridae</taxon>
        <taxon>Silurus</taxon>
    </lineage>
</organism>
<evidence type="ECO:0000256" key="7">
    <source>
        <dbReference type="ARBA" id="ARBA00023157"/>
    </source>
</evidence>